<evidence type="ECO:0000313" key="2">
    <source>
        <dbReference type="Proteomes" id="UP001362999"/>
    </source>
</evidence>
<sequence>MSSRSLPPEILNLIVEKHADDRKTLFACSLVSKHWLPSSRYYLFGDLTLHLGGAYEAAFLSLLAHELCTFSTSVRKLWILPQQEADLSTGMNDNIARLGKLTSVRTLRIHRQRIIPSQTLSAMATAFKNITSLVMMLRFTTFSDALRFMCAFRDLEEVHFEPVRTSPGDYPPADVVMPPNLRSVYIDTIRGHERWFADHRTPTLTALSVVNVRPLDDINRLDAILEGFGHHLRHLTLQFGNQKGEFDVQMNLAYNTQLRSVKIDLSKLTRRHLLPAIASIRSLYLEAIVWRTRRSFAFPAHSWSKLDELLANRSALPALNKFAILAPKPSAASVNPRLLMPSCDALGILCGDQDIVPEDD</sequence>
<dbReference type="Proteomes" id="UP001362999">
    <property type="component" value="Unassembled WGS sequence"/>
</dbReference>
<comment type="caution">
    <text evidence="1">The sequence shown here is derived from an EMBL/GenBank/DDBJ whole genome shotgun (WGS) entry which is preliminary data.</text>
</comment>
<organism evidence="1 2">
    <name type="scientific">Favolaschia claudopus</name>
    <dbReference type="NCBI Taxonomy" id="2862362"/>
    <lineage>
        <taxon>Eukaryota</taxon>
        <taxon>Fungi</taxon>
        <taxon>Dikarya</taxon>
        <taxon>Basidiomycota</taxon>
        <taxon>Agaricomycotina</taxon>
        <taxon>Agaricomycetes</taxon>
        <taxon>Agaricomycetidae</taxon>
        <taxon>Agaricales</taxon>
        <taxon>Marasmiineae</taxon>
        <taxon>Mycenaceae</taxon>
        <taxon>Favolaschia</taxon>
    </lineage>
</organism>
<proteinExistence type="predicted"/>
<accession>A0AAW0A451</accession>
<dbReference type="EMBL" id="JAWWNJ010000087">
    <property type="protein sequence ID" value="KAK7000735.1"/>
    <property type="molecule type" value="Genomic_DNA"/>
</dbReference>
<keyword evidence="2" id="KW-1185">Reference proteome</keyword>
<dbReference type="AlphaFoldDB" id="A0AAW0A451"/>
<gene>
    <name evidence="1" type="ORF">R3P38DRAFT_1834015</name>
</gene>
<reference evidence="1 2" key="1">
    <citation type="journal article" date="2024" name="J Genomics">
        <title>Draft genome sequencing and assembly of Favolaschia claudopus CIRM-BRFM 2984 isolated from oak limbs.</title>
        <authorList>
            <person name="Navarro D."/>
            <person name="Drula E."/>
            <person name="Chaduli D."/>
            <person name="Cazenave R."/>
            <person name="Ahrendt S."/>
            <person name="Wang J."/>
            <person name="Lipzen A."/>
            <person name="Daum C."/>
            <person name="Barry K."/>
            <person name="Grigoriev I.V."/>
            <person name="Favel A."/>
            <person name="Rosso M.N."/>
            <person name="Martin F."/>
        </authorList>
    </citation>
    <scope>NUCLEOTIDE SEQUENCE [LARGE SCALE GENOMIC DNA]</scope>
    <source>
        <strain evidence="1 2">CIRM-BRFM 2984</strain>
    </source>
</reference>
<protein>
    <submittedName>
        <fullName evidence="1">RING-type domain-containing protein</fullName>
    </submittedName>
</protein>
<evidence type="ECO:0000313" key="1">
    <source>
        <dbReference type="EMBL" id="KAK7000735.1"/>
    </source>
</evidence>
<name>A0AAW0A451_9AGAR</name>